<sequence length="271" mass="28440">MSTNSTGPAADDRMERGLETIRRIERAERPGVLDGFSDVAPGFGEIIVGYAFGDICSRPGLETPTRQLVTVAALTTLGNAAPQLSFHVRGARNVGCTRQDIVETVMHLCPYAGFPATVEALKVVAAVFEAEPEQAGDETTGSAAADDSYERGLQMLKALDGLTAAEPAGSQGSVTDLARCLIEFALGDISGRGGLDARTREIVSIAACTALGTPLRPRLETHLRALLEAGGTEEEAIETVLQMAVYAGIPTAVNGLNAVRDVYRTAARQPA</sequence>
<dbReference type="PANTHER" id="PTHR33570">
    <property type="entry name" value="4-CARBOXYMUCONOLACTONE DECARBOXYLASE FAMILY PROTEIN"/>
    <property type="match status" value="1"/>
</dbReference>
<accession>A0A7W7LDN2</accession>
<dbReference type="InterPro" id="IPR029032">
    <property type="entry name" value="AhpD-like"/>
</dbReference>
<protein>
    <submittedName>
        <fullName evidence="2">4-carboxymuconolactone decarboxylase</fullName>
        <ecNumber evidence="2">4.1.1.44</ecNumber>
    </submittedName>
</protein>
<dbReference type="PANTHER" id="PTHR33570:SF10">
    <property type="entry name" value="GAMMA-CARBOXYMUCONOLACTONE DECARBOXYLASE"/>
    <property type="match status" value="1"/>
</dbReference>
<gene>
    <name evidence="2" type="ORF">FHS38_004369</name>
</gene>
<dbReference type="AlphaFoldDB" id="A0A7W7LDN2"/>
<dbReference type="SUPFAM" id="SSF69118">
    <property type="entry name" value="AhpD-like"/>
    <property type="match status" value="1"/>
</dbReference>
<dbReference type="InterPro" id="IPR003779">
    <property type="entry name" value="CMD-like"/>
</dbReference>
<evidence type="ECO:0000259" key="1">
    <source>
        <dbReference type="Pfam" id="PF02627"/>
    </source>
</evidence>
<proteinExistence type="predicted"/>
<dbReference type="GO" id="GO:0047575">
    <property type="term" value="F:4-carboxymuconolactone decarboxylase activity"/>
    <property type="evidence" value="ECO:0007669"/>
    <property type="project" value="UniProtKB-EC"/>
</dbReference>
<feature type="domain" description="Carboxymuconolactone decarboxylase-like" evidence="1">
    <location>
        <begin position="176"/>
        <end position="260"/>
    </location>
</feature>
<dbReference type="Pfam" id="PF02627">
    <property type="entry name" value="CMD"/>
    <property type="match status" value="2"/>
</dbReference>
<keyword evidence="2" id="KW-0456">Lyase</keyword>
<dbReference type="GO" id="GO:0051920">
    <property type="term" value="F:peroxiredoxin activity"/>
    <property type="evidence" value="ECO:0007669"/>
    <property type="project" value="InterPro"/>
</dbReference>
<name>A0A7W7LDN2_STRNE</name>
<feature type="domain" description="Carboxymuconolactone decarboxylase-like" evidence="1">
    <location>
        <begin position="41"/>
        <end position="125"/>
    </location>
</feature>
<dbReference type="Proteomes" id="UP000556436">
    <property type="component" value="Unassembled WGS sequence"/>
</dbReference>
<dbReference type="RefSeq" id="WP_184735827.1">
    <property type="nucleotide sequence ID" value="NZ_BMRW01000007.1"/>
</dbReference>
<evidence type="ECO:0000313" key="2">
    <source>
        <dbReference type="EMBL" id="MBB4888300.1"/>
    </source>
</evidence>
<organism evidence="2 3">
    <name type="scientific">Streptomyces netropsis</name>
    <name type="common">Streptoverticillium netropsis</name>
    <dbReference type="NCBI Taxonomy" id="55404"/>
    <lineage>
        <taxon>Bacteria</taxon>
        <taxon>Bacillati</taxon>
        <taxon>Actinomycetota</taxon>
        <taxon>Actinomycetes</taxon>
        <taxon>Kitasatosporales</taxon>
        <taxon>Streptomycetaceae</taxon>
        <taxon>Streptomyces</taxon>
    </lineage>
</organism>
<dbReference type="EC" id="4.1.1.44" evidence="2"/>
<evidence type="ECO:0000313" key="3">
    <source>
        <dbReference type="Proteomes" id="UP000556436"/>
    </source>
</evidence>
<dbReference type="Gene3D" id="1.20.1290.10">
    <property type="entry name" value="AhpD-like"/>
    <property type="match status" value="2"/>
</dbReference>
<reference evidence="2 3" key="1">
    <citation type="submission" date="2020-08" db="EMBL/GenBank/DDBJ databases">
        <title>Genomic Encyclopedia of Type Strains, Phase III (KMG-III): the genomes of soil and plant-associated and newly described type strains.</title>
        <authorList>
            <person name="Whitman W."/>
        </authorList>
    </citation>
    <scope>NUCLEOTIDE SEQUENCE [LARGE SCALE GENOMIC DNA]</scope>
    <source>
        <strain evidence="2 3">CECT 3265</strain>
    </source>
</reference>
<comment type="caution">
    <text evidence="2">The sequence shown here is derived from an EMBL/GenBank/DDBJ whole genome shotgun (WGS) entry which is preliminary data.</text>
</comment>
<dbReference type="EMBL" id="JACHJG010000009">
    <property type="protein sequence ID" value="MBB4888300.1"/>
    <property type="molecule type" value="Genomic_DNA"/>
</dbReference>
<keyword evidence="3" id="KW-1185">Reference proteome</keyword>
<dbReference type="InterPro" id="IPR052512">
    <property type="entry name" value="4CMD/NDH-1_regulator"/>
</dbReference>